<dbReference type="GO" id="GO:0004672">
    <property type="term" value="F:protein kinase activity"/>
    <property type="evidence" value="ECO:0007669"/>
    <property type="project" value="InterPro"/>
</dbReference>
<protein>
    <submittedName>
        <fullName evidence="3">(malaria parasite P. vivax) hypothetical protein</fullName>
    </submittedName>
</protein>
<dbReference type="PROSITE" id="PS50011">
    <property type="entry name" value="PROTEIN_KINASE_DOM"/>
    <property type="match status" value="1"/>
</dbReference>
<dbReference type="InterPro" id="IPR011009">
    <property type="entry name" value="Kinase-like_dom_sf"/>
</dbReference>
<organism evidence="3 4">
    <name type="scientific">Plasmodium vivax</name>
    <name type="common">malaria parasite P. vivax</name>
    <dbReference type="NCBI Taxonomy" id="5855"/>
    <lineage>
        <taxon>Eukaryota</taxon>
        <taxon>Sar</taxon>
        <taxon>Alveolata</taxon>
        <taxon>Apicomplexa</taxon>
        <taxon>Aconoidasida</taxon>
        <taxon>Haemosporida</taxon>
        <taxon>Plasmodiidae</taxon>
        <taxon>Plasmodium</taxon>
        <taxon>Plasmodium (Plasmodium)</taxon>
    </lineage>
</organism>
<feature type="region of interest" description="Disordered" evidence="1">
    <location>
        <begin position="322"/>
        <end position="353"/>
    </location>
</feature>
<dbReference type="Pfam" id="PF14381">
    <property type="entry name" value="EDR1_CTR1_ARMC3_pept"/>
    <property type="match status" value="1"/>
</dbReference>
<feature type="compositionally biased region" description="Basic and acidic residues" evidence="1">
    <location>
        <begin position="506"/>
        <end position="518"/>
    </location>
</feature>
<dbReference type="Gene3D" id="3.30.200.20">
    <property type="entry name" value="Phosphorylase Kinase, domain 1"/>
    <property type="match status" value="1"/>
</dbReference>
<dbReference type="PANTHER" id="PTHR23257:SF963">
    <property type="entry name" value="AT08303P"/>
    <property type="match status" value="1"/>
</dbReference>
<feature type="domain" description="Protein kinase" evidence="2">
    <location>
        <begin position="659"/>
        <end position="931"/>
    </location>
</feature>
<dbReference type="EMBL" id="CAJZCX010000011">
    <property type="protein sequence ID" value="CAG9480636.1"/>
    <property type="molecule type" value="Genomic_DNA"/>
</dbReference>
<dbReference type="Gene3D" id="1.10.510.10">
    <property type="entry name" value="Transferase(Phosphotransferase) domain 1"/>
    <property type="match status" value="1"/>
</dbReference>
<dbReference type="CDD" id="cd00180">
    <property type="entry name" value="PKc"/>
    <property type="match status" value="1"/>
</dbReference>
<dbReference type="PROSITE" id="PS00108">
    <property type="entry name" value="PROTEIN_KINASE_ST"/>
    <property type="match status" value="1"/>
</dbReference>
<sequence length="950" mass="108470">MNDCSSVRKDSAVWGAPDGGASGSTKSNVTAMSTAGDKNKLTSGRRSEHGECISREEAQREEDQLGGANKGGENCAEGVSNEGEATQKDQHAEGMSGKGEVTQDPNADGMNDKGAPPQDPTADAENLHRTHIDALRKLKSNPEINLKRGEEIVKNACVFVSDDLTLKRKNEAPAEEFIRRLSMNAFHLYFPPYASCYNQISMALLYLSGDVGDILIGLKYLIENLNEVNFLVLSFISKLKRKKKVKSNQVVLHLIEFLLNKLCEENLNYKYGREHMLDFHDSLMHSKRTFFESGLVKDAVDVKDLRLIYLYRHGVRMKSESSFVKEVPHPSSDSPAEVGKPSQEGQPNSEVNKRNFVITNSGHELNVKCKKKKKKKKLVGEIPIPNVHLGLHSCFREKSIYDVGSCHLFFMKRKMCKYISKCVGRYMKGRNRCRKGDTDICTCLSSIIVSVFSDAKLREKVNIAKKEVKSVKNALVKIKRIENLVERMIQYDPENVICTGGETLPERASQDAHKKADQSDQSDESEESIKTHYYENYDFNFVFLGSVRKGSDRHRALLFKLLCDSVDIPCRFVRYVKDHKVKYFNLVLVPSLPEQNTPECIIPIFWEEKTKTRTNSSAQSKITISSFTNNVKMTLGLIDRFFLKIWEGNNEVVNLDEHFTFEKKLGVGGFGEVWEVSLKEAGEAQSSFFFPTIKDTRHFALKIMDMNEFNLNESVILREKAHTNVVKIYCAFKGYQLLLNRQGQEEKKESLCFLLQLADTSLEKVFCDQGATYNLNFVRLTLLEIANVMSFIHKPNAKQEFYIYRDLKPDNVLIKEKKILLTDFNLSRKVDEDFEYLMSQCCGTKGHLAPEQKSVAYNRTVDIWAFAVIVSKFLKHKNFHYFSHGGYKVDLKHFEVQDKFLINLLLSCIDENPFMRPTFGEISRMLINEIVRNELERYGRATLLKTAWEK</sequence>
<feature type="region of interest" description="Disordered" evidence="1">
    <location>
        <begin position="506"/>
        <end position="527"/>
    </location>
</feature>
<dbReference type="InterPro" id="IPR050167">
    <property type="entry name" value="Ser_Thr_protein_kinase"/>
</dbReference>
<dbReference type="SMART" id="SM00220">
    <property type="entry name" value="S_TKc"/>
    <property type="match status" value="1"/>
</dbReference>
<gene>
    <name evidence="3" type="ORF">PVW1_070031200</name>
</gene>
<name>A0A8S4HDY9_PLAVI</name>
<dbReference type="VEuPathDB" id="PlasmoDB:PVPAM_070031800"/>
<proteinExistence type="predicted"/>
<dbReference type="Proteomes" id="UP000779233">
    <property type="component" value="Unassembled WGS sequence"/>
</dbReference>
<evidence type="ECO:0000256" key="1">
    <source>
        <dbReference type="SAM" id="MobiDB-lite"/>
    </source>
</evidence>
<dbReference type="PANTHER" id="PTHR23257">
    <property type="entry name" value="SERINE-THREONINE PROTEIN KINASE"/>
    <property type="match status" value="1"/>
</dbReference>
<evidence type="ECO:0000313" key="3">
    <source>
        <dbReference type="EMBL" id="CAG9480636.1"/>
    </source>
</evidence>
<dbReference type="SUPFAM" id="SSF56112">
    <property type="entry name" value="Protein kinase-like (PK-like)"/>
    <property type="match status" value="1"/>
</dbReference>
<feature type="compositionally biased region" description="Basic and acidic residues" evidence="1">
    <location>
        <begin position="37"/>
        <end position="63"/>
    </location>
</feature>
<dbReference type="GO" id="GO:0007165">
    <property type="term" value="P:signal transduction"/>
    <property type="evidence" value="ECO:0007669"/>
    <property type="project" value="TreeGrafter"/>
</dbReference>
<feature type="compositionally biased region" description="Basic and acidic residues" evidence="1">
    <location>
        <begin position="1"/>
        <end position="11"/>
    </location>
</feature>
<accession>A0A8S4HDY9</accession>
<feature type="region of interest" description="Disordered" evidence="1">
    <location>
        <begin position="1"/>
        <end position="124"/>
    </location>
</feature>
<comment type="caution">
    <text evidence="3">The sequence shown here is derived from an EMBL/GenBank/DDBJ whole genome shotgun (WGS) entry which is preliminary data.</text>
</comment>
<dbReference type="InterPro" id="IPR000719">
    <property type="entry name" value="Prot_kinase_dom"/>
</dbReference>
<dbReference type="AlphaFoldDB" id="A0A8S4HDY9"/>
<dbReference type="GO" id="GO:0005524">
    <property type="term" value="F:ATP binding"/>
    <property type="evidence" value="ECO:0007669"/>
    <property type="project" value="InterPro"/>
</dbReference>
<dbReference type="Pfam" id="PF00069">
    <property type="entry name" value="Pkinase"/>
    <property type="match status" value="1"/>
</dbReference>
<feature type="compositionally biased region" description="Polar residues" evidence="1">
    <location>
        <begin position="23"/>
        <end position="33"/>
    </location>
</feature>
<dbReference type="InterPro" id="IPR055164">
    <property type="entry name" value="EDR1/CTR1/ARMC3-like_pept-like"/>
</dbReference>
<reference evidence="3" key="1">
    <citation type="submission" date="2021-09" db="EMBL/GenBank/DDBJ databases">
        <authorList>
            <consortium name="Pathogen Informatics"/>
        </authorList>
    </citation>
    <scope>NUCLEOTIDE SEQUENCE</scope>
    <source>
        <strain evidence="3">PvW1</strain>
    </source>
</reference>
<evidence type="ECO:0000259" key="2">
    <source>
        <dbReference type="PROSITE" id="PS50011"/>
    </source>
</evidence>
<dbReference type="InterPro" id="IPR008271">
    <property type="entry name" value="Ser/Thr_kinase_AS"/>
</dbReference>
<evidence type="ECO:0000313" key="4">
    <source>
        <dbReference type="Proteomes" id="UP000779233"/>
    </source>
</evidence>
<dbReference type="GO" id="GO:0005737">
    <property type="term" value="C:cytoplasm"/>
    <property type="evidence" value="ECO:0007669"/>
    <property type="project" value="TreeGrafter"/>
</dbReference>